<dbReference type="AlphaFoldDB" id="A0A1E5Q5L9"/>
<dbReference type="PANTHER" id="PTHR18964:SF174">
    <property type="entry name" value="D-ALLOSE KINASE-RELATED"/>
    <property type="match status" value="1"/>
</dbReference>
<dbReference type="InterPro" id="IPR043129">
    <property type="entry name" value="ATPase_NBD"/>
</dbReference>
<dbReference type="OrthoDB" id="9810372at2"/>
<name>A0A1E5Q5L9_9PROT</name>
<dbReference type="RefSeq" id="WP_069958688.1">
    <property type="nucleotide sequence ID" value="NZ_MCGG01000048.1"/>
</dbReference>
<keyword evidence="2" id="KW-1185">Reference proteome</keyword>
<organism evidence="1 2">
    <name type="scientific">Magnetovibrio blakemorei</name>
    <dbReference type="NCBI Taxonomy" id="28181"/>
    <lineage>
        <taxon>Bacteria</taxon>
        <taxon>Pseudomonadati</taxon>
        <taxon>Pseudomonadota</taxon>
        <taxon>Alphaproteobacteria</taxon>
        <taxon>Rhodospirillales</taxon>
        <taxon>Magnetovibrionaceae</taxon>
        <taxon>Magnetovibrio</taxon>
    </lineage>
</organism>
<dbReference type="GO" id="GO:0004396">
    <property type="term" value="F:hexokinase activity"/>
    <property type="evidence" value="ECO:0007669"/>
    <property type="project" value="TreeGrafter"/>
</dbReference>
<accession>A0A1E5Q5L9</accession>
<evidence type="ECO:0000313" key="2">
    <source>
        <dbReference type="Proteomes" id="UP000095347"/>
    </source>
</evidence>
<comment type="caution">
    <text evidence="1">The sequence shown here is derived from an EMBL/GenBank/DDBJ whole genome shotgun (WGS) entry which is preliminary data.</text>
</comment>
<proteinExistence type="predicted"/>
<dbReference type="STRING" id="28181.BEN30_13970"/>
<dbReference type="EMBL" id="MCGG01000048">
    <property type="protein sequence ID" value="OEJ65560.1"/>
    <property type="molecule type" value="Genomic_DNA"/>
</dbReference>
<dbReference type="SUPFAM" id="SSF53067">
    <property type="entry name" value="Actin-like ATPase domain"/>
    <property type="match status" value="1"/>
</dbReference>
<gene>
    <name evidence="1" type="ORF">BEN30_13970</name>
</gene>
<dbReference type="CDD" id="cd24066">
    <property type="entry name" value="ASKHA_NBD_ROK_EcFRK-like"/>
    <property type="match status" value="1"/>
</dbReference>
<dbReference type="Gene3D" id="3.30.420.40">
    <property type="match status" value="2"/>
</dbReference>
<dbReference type="InterPro" id="IPR049874">
    <property type="entry name" value="ROK_cs"/>
</dbReference>
<dbReference type="InterPro" id="IPR000600">
    <property type="entry name" value="ROK"/>
</dbReference>
<dbReference type="Proteomes" id="UP000095347">
    <property type="component" value="Unassembled WGS sequence"/>
</dbReference>
<protein>
    <submittedName>
        <fullName evidence="1">Transcriptional regulator</fullName>
    </submittedName>
</protein>
<dbReference type="PANTHER" id="PTHR18964">
    <property type="entry name" value="ROK (REPRESSOR, ORF, KINASE) FAMILY"/>
    <property type="match status" value="1"/>
</dbReference>
<reference evidence="2" key="1">
    <citation type="submission" date="2016-07" db="EMBL/GenBank/DDBJ databases">
        <authorList>
            <person name="Florea S."/>
            <person name="Webb J.S."/>
            <person name="Jaromczyk J."/>
            <person name="Schardl C.L."/>
        </authorList>
    </citation>
    <scope>NUCLEOTIDE SEQUENCE [LARGE SCALE GENOMIC DNA]</scope>
    <source>
        <strain evidence="2">MV-1</strain>
    </source>
</reference>
<dbReference type="PROSITE" id="PS01125">
    <property type="entry name" value="ROK"/>
    <property type="match status" value="1"/>
</dbReference>
<dbReference type="Pfam" id="PF00480">
    <property type="entry name" value="ROK"/>
    <property type="match status" value="1"/>
</dbReference>
<evidence type="ECO:0000313" key="1">
    <source>
        <dbReference type="EMBL" id="OEJ65560.1"/>
    </source>
</evidence>
<sequence length="301" mass="31775">MRIGIDLGGTKIEGLLLTDAGDQAARIRVPTPQGQYDQTVQAVTDLVHELDQVARQASTTKPTIGVGIPGTISPHTGLVKNANSVCLIGNPLHIDLERAIGRPIKLANDANCFAVSEAVDGAAKGAHLVFGVILGTGTGGGICIDGKPLEGLNSVAGEWGHNPLPWAQDDERPGPKCYCGKSGCIETFLSGPGLKHDHFTHTGTPLETHDIIEKAAQGEETCIATLERYEHRLARALATVINILDPDVIVLGGGLSNMGRLCDTVPKLWGNWVFSDTVVTKLVPNLHGDSSGVRGAAWLWD</sequence>